<keyword evidence="3" id="KW-0735">Signal-anchor</keyword>
<evidence type="ECO:0000313" key="8">
    <source>
        <dbReference type="Proteomes" id="UP000749559"/>
    </source>
</evidence>
<keyword evidence="6" id="KW-0325">Glycoprotein</keyword>
<evidence type="ECO:0000256" key="1">
    <source>
        <dbReference type="ARBA" id="ARBA00004606"/>
    </source>
</evidence>
<gene>
    <name evidence="7" type="ORF">OFUS_LOCUS24495</name>
</gene>
<evidence type="ECO:0000256" key="6">
    <source>
        <dbReference type="ARBA" id="ARBA00023180"/>
    </source>
</evidence>
<dbReference type="AlphaFoldDB" id="A0A8S4Q8C0"/>
<dbReference type="PANTHER" id="PTHR12270">
    <property type="entry name" value="GLYCOSYLTRANSFERASE-RELATED"/>
    <property type="match status" value="1"/>
</dbReference>
<evidence type="ECO:0000256" key="2">
    <source>
        <dbReference type="ARBA" id="ARBA00022692"/>
    </source>
</evidence>
<dbReference type="GO" id="GO:0035269">
    <property type="term" value="P:protein O-linked glycosylation via mannose"/>
    <property type="evidence" value="ECO:0007669"/>
    <property type="project" value="TreeGrafter"/>
</dbReference>
<evidence type="ECO:0000313" key="7">
    <source>
        <dbReference type="EMBL" id="CAH1800636.1"/>
    </source>
</evidence>
<keyword evidence="2" id="KW-0812">Transmembrane</keyword>
<keyword evidence="4" id="KW-1133">Transmembrane helix</keyword>
<comment type="caution">
    <text evidence="7">The sequence shown here is derived from an EMBL/GenBank/DDBJ whole genome shotgun (WGS) entry which is preliminary data.</text>
</comment>
<evidence type="ECO:0000256" key="5">
    <source>
        <dbReference type="ARBA" id="ARBA00023136"/>
    </source>
</evidence>
<keyword evidence="8" id="KW-1185">Reference proteome</keyword>
<evidence type="ECO:0000256" key="4">
    <source>
        <dbReference type="ARBA" id="ARBA00022989"/>
    </source>
</evidence>
<organism evidence="7 8">
    <name type="scientific">Owenia fusiformis</name>
    <name type="common">Polychaete worm</name>
    <dbReference type="NCBI Taxonomy" id="6347"/>
    <lineage>
        <taxon>Eukaryota</taxon>
        <taxon>Metazoa</taxon>
        <taxon>Spiralia</taxon>
        <taxon>Lophotrochozoa</taxon>
        <taxon>Annelida</taxon>
        <taxon>Polychaeta</taxon>
        <taxon>Sedentaria</taxon>
        <taxon>Canalipalpata</taxon>
        <taxon>Sabellida</taxon>
        <taxon>Oweniida</taxon>
        <taxon>Oweniidae</taxon>
        <taxon>Owenia</taxon>
    </lineage>
</organism>
<sequence length="171" mass="20254">AYQLIKKHIHQFNWNVTRTALVTPAFETNLTEGGVPDNKRHLLQRLNHKPKTIHTFSFSRCPQCHRNTNWAHFMNATKAYKIKGGGSFEPYVVLQRKTIPVYDERLIARHMNKILYDYELFVLQYAFYVLPDVFIVHEPHERIIQPYTEHICLNQIGQLIKKELLAKKKKN</sequence>
<dbReference type="Proteomes" id="UP000749559">
    <property type="component" value="Unassembled WGS sequence"/>
</dbReference>
<dbReference type="EMBL" id="CAIIXF020000012">
    <property type="protein sequence ID" value="CAH1800636.1"/>
    <property type="molecule type" value="Genomic_DNA"/>
</dbReference>
<name>A0A8S4Q8C0_OWEFU</name>
<dbReference type="GO" id="GO:0042285">
    <property type="term" value="F:xylosyltransferase activity"/>
    <property type="evidence" value="ECO:0007669"/>
    <property type="project" value="TreeGrafter"/>
</dbReference>
<proteinExistence type="predicted"/>
<keyword evidence="5" id="KW-0472">Membrane</keyword>
<comment type="subcellular location">
    <subcellularLocation>
        <location evidence="1">Membrane</location>
        <topology evidence="1">Single-pass type II membrane protein</topology>
    </subcellularLocation>
</comment>
<dbReference type="GO" id="GO:0016020">
    <property type="term" value="C:membrane"/>
    <property type="evidence" value="ECO:0007669"/>
    <property type="project" value="UniProtKB-SubCell"/>
</dbReference>
<dbReference type="GO" id="GO:0015020">
    <property type="term" value="F:glucuronosyltransferase activity"/>
    <property type="evidence" value="ECO:0007669"/>
    <property type="project" value="TreeGrafter"/>
</dbReference>
<dbReference type="InterPro" id="IPR051292">
    <property type="entry name" value="Xyl/GlcA_transferase"/>
</dbReference>
<feature type="non-terminal residue" evidence="7">
    <location>
        <position position="1"/>
    </location>
</feature>
<evidence type="ECO:0000256" key="3">
    <source>
        <dbReference type="ARBA" id="ARBA00022968"/>
    </source>
</evidence>
<accession>A0A8S4Q8C0</accession>
<reference evidence="7" key="1">
    <citation type="submission" date="2022-03" db="EMBL/GenBank/DDBJ databases">
        <authorList>
            <person name="Martin C."/>
        </authorList>
    </citation>
    <scope>NUCLEOTIDE SEQUENCE</scope>
</reference>
<dbReference type="PANTHER" id="PTHR12270:SF52">
    <property type="entry name" value="GLYCOSYLTRANSFERASE-LIKE PROTEIN GNT13-RELATED"/>
    <property type="match status" value="1"/>
</dbReference>
<dbReference type="OrthoDB" id="9974378at2759"/>
<protein>
    <submittedName>
        <fullName evidence="7">Uncharacterized protein</fullName>
    </submittedName>
</protein>
<dbReference type="Pfam" id="PF13896">
    <property type="entry name" value="Glyco_transf_49"/>
    <property type="match status" value="1"/>
</dbReference>